<keyword evidence="2" id="KW-0663">Pyridoxal phosphate</keyword>
<dbReference type="InterPro" id="IPR050214">
    <property type="entry name" value="Cys_Synth/Cystath_Beta-Synth"/>
</dbReference>
<evidence type="ECO:0000256" key="1">
    <source>
        <dbReference type="ARBA" id="ARBA00001933"/>
    </source>
</evidence>
<protein>
    <submittedName>
        <fullName evidence="5">Cysteine synthase B</fullName>
        <ecNumber evidence="5">2.5.1.47</ecNumber>
    </submittedName>
</protein>
<evidence type="ECO:0000256" key="2">
    <source>
        <dbReference type="ARBA" id="ARBA00022898"/>
    </source>
</evidence>
<evidence type="ECO:0000313" key="5">
    <source>
        <dbReference type="EMBL" id="QDU83623.1"/>
    </source>
</evidence>
<evidence type="ECO:0000259" key="4">
    <source>
        <dbReference type="Pfam" id="PF00291"/>
    </source>
</evidence>
<dbReference type="EC" id="2.5.1.47" evidence="5"/>
<proteinExistence type="predicted"/>
<dbReference type="EMBL" id="CP036290">
    <property type="protein sequence ID" value="QDU83623.1"/>
    <property type="molecule type" value="Genomic_DNA"/>
</dbReference>
<dbReference type="Pfam" id="PF00291">
    <property type="entry name" value="PALP"/>
    <property type="match status" value="1"/>
</dbReference>
<name>A0A518CWM6_9BACT</name>
<feature type="region of interest" description="Disordered" evidence="3">
    <location>
        <begin position="1"/>
        <end position="21"/>
    </location>
</feature>
<evidence type="ECO:0000256" key="3">
    <source>
        <dbReference type="SAM" id="MobiDB-lite"/>
    </source>
</evidence>
<feature type="domain" description="Tryptophan synthase beta chain-like PALP" evidence="4">
    <location>
        <begin position="35"/>
        <end position="320"/>
    </location>
</feature>
<gene>
    <name evidence="5" type="primary">cysM</name>
    <name evidence="5" type="ORF">Pla163_07220</name>
</gene>
<dbReference type="InterPro" id="IPR001926">
    <property type="entry name" value="TrpB-like_PALP"/>
</dbReference>
<reference evidence="5 6" key="1">
    <citation type="submission" date="2019-02" db="EMBL/GenBank/DDBJ databases">
        <title>Deep-cultivation of Planctomycetes and their phenomic and genomic characterization uncovers novel biology.</title>
        <authorList>
            <person name="Wiegand S."/>
            <person name="Jogler M."/>
            <person name="Boedeker C."/>
            <person name="Pinto D."/>
            <person name="Vollmers J."/>
            <person name="Rivas-Marin E."/>
            <person name="Kohn T."/>
            <person name="Peeters S.H."/>
            <person name="Heuer A."/>
            <person name="Rast P."/>
            <person name="Oberbeckmann S."/>
            <person name="Bunk B."/>
            <person name="Jeske O."/>
            <person name="Meyerdierks A."/>
            <person name="Storesund J.E."/>
            <person name="Kallscheuer N."/>
            <person name="Luecker S."/>
            <person name="Lage O.M."/>
            <person name="Pohl T."/>
            <person name="Merkel B.J."/>
            <person name="Hornburger P."/>
            <person name="Mueller R.-W."/>
            <person name="Bruemmer F."/>
            <person name="Labrenz M."/>
            <person name="Spormann A.M."/>
            <person name="Op den Camp H."/>
            <person name="Overmann J."/>
            <person name="Amann R."/>
            <person name="Jetten M.S.M."/>
            <person name="Mascher T."/>
            <person name="Medema M.H."/>
            <person name="Devos D.P."/>
            <person name="Kaster A.-K."/>
            <person name="Ovreas L."/>
            <person name="Rohde M."/>
            <person name="Galperin M.Y."/>
            <person name="Jogler C."/>
        </authorList>
    </citation>
    <scope>NUCLEOTIDE SEQUENCE [LARGE SCALE GENOMIC DNA]</scope>
    <source>
        <strain evidence="5 6">Pla163</strain>
    </source>
</reference>
<dbReference type="CDD" id="cd01561">
    <property type="entry name" value="CBS_like"/>
    <property type="match status" value="1"/>
</dbReference>
<keyword evidence="6" id="KW-1185">Reference proteome</keyword>
<dbReference type="GO" id="GO:0004124">
    <property type="term" value="F:cysteine synthase activity"/>
    <property type="evidence" value="ECO:0007669"/>
    <property type="project" value="UniProtKB-EC"/>
</dbReference>
<evidence type="ECO:0000313" key="6">
    <source>
        <dbReference type="Proteomes" id="UP000319342"/>
    </source>
</evidence>
<sequence length="332" mass="34628">MTTIEETNAREIRRSATGVPASAPMPAVGRALLATVGGTPLVELTELGGLPAGTRLFAKLETRNPTGSVKDRPVASMLAAAVRDGHVGPGSGRRLLDSSSGNAGIAYAALGPLFGVDVTLVVPGNASRERLERIRAHGAELILTDPLEGYDAARALACSLATDDPERYWYCNQYANDANWRAHHDGTAGELLEQLAELGLGAPDLFVSGVGTGGTLTGVGRRLKAESPNARVGAVVPDLFPGIEGLKPLGAPGDRAPELFDASLVDHRVDVRLEEALPVCSELARSGLFVGPSSGANVYTARRLAHELGAPPIVATLLCDLGERYLSTGMWS</sequence>
<dbReference type="Gene3D" id="3.40.50.1100">
    <property type="match status" value="2"/>
</dbReference>
<dbReference type="InterPro" id="IPR036052">
    <property type="entry name" value="TrpB-like_PALP_sf"/>
</dbReference>
<dbReference type="Proteomes" id="UP000319342">
    <property type="component" value="Chromosome"/>
</dbReference>
<dbReference type="SUPFAM" id="SSF53686">
    <property type="entry name" value="Tryptophan synthase beta subunit-like PLP-dependent enzymes"/>
    <property type="match status" value="1"/>
</dbReference>
<dbReference type="PANTHER" id="PTHR10314">
    <property type="entry name" value="CYSTATHIONINE BETA-SYNTHASE"/>
    <property type="match status" value="1"/>
</dbReference>
<keyword evidence="5" id="KW-0808">Transferase</keyword>
<dbReference type="AlphaFoldDB" id="A0A518CWM6"/>
<dbReference type="RefSeq" id="WP_419186280.1">
    <property type="nucleotide sequence ID" value="NZ_CP036290.1"/>
</dbReference>
<organism evidence="5 6">
    <name type="scientific">Rohdeia mirabilis</name>
    <dbReference type="NCBI Taxonomy" id="2528008"/>
    <lineage>
        <taxon>Bacteria</taxon>
        <taxon>Pseudomonadati</taxon>
        <taxon>Planctomycetota</taxon>
        <taxon>Planctomycetia</taxon>
        <taxon>Planctomycetia incertae sedis</taxon>
        <taxon>Rohdeia</taxon>
    </lineage>
</organism>
<comment type="cofactor">
    <cofactor evidence="1">
        <name>pyridoxal 5'-phosphate</name>
        <dbReference type="ChEBI" id="CHEBI:597326"/>
    </cofactor>
</comment>
<accession>A0A518CWM6</accession>